<accession>A0AAW0F9V6</accession>
<reference evidence="2 3" key="1">
    <citation type="submission" date="2022-09" db="EMBL/GenBank/DDBJ databases">
        <authorList>
            <person name="Palmer J.M."/>
        </authorList>
    </citation>
    <scope>NUCLEOTIDE SEQUENCE [LARGE SCALE GENOMIC DNA]</scope>
    <source>
        <strain evidence="2 3">DSM 7382</strain>
    </source>
</reference>
<proteinExistence type="predicted"/>
<evidence type="ECO:0000313" key="2">
    <source>
        <dbReference type="EMBL" id="KAK7677036.1"/>
    </source>
</evidence>
<dbReference type="EMBL" id="JASBNA010000097">
    <property type="protein sequence ID" value="KAK7677036.1"/>
    <property type="molecule type" value="Genomic_DNA"/>
</dbReference>
<feature type="compositionally biased region" description="Low complexity" evidence="1">
    <location>
        <begin position="23"/>
        <end position="50"/>
    </location>
</feature>
<sequence>MPSGTDLFLGAQVGQMFGNNHMTSFSTAPTSAPTTPVHSKAHAPSSPASSDLGFSSYPETDSFMSALGETNPRCAQALKALGEALVEEDLFNINELQEFTKEKYIKDYGQSEGNAQFVVERVKREIKKIQKGKKQASNN</sequence>
<evidence type="ECO:0000256" key="1">
    <source>
        <dbReference type="SAM" id="MobiDB-lite"/>
    </source>
</evidence>
<dbReference type="Proteomes" id="UP001385951">
    <property type="component" value="Unassembled WGS sequence"/>
</dbReference>
<gene>
    <name evidence="2" type="ORF">QCA50_020001</name>
</gene>
<feature type="region of interest" description="Disordered" evidence="1">
    <location>
        <begin position="22"/>
        <end position="54"/>
    </location>
</feature>
<organism evidence="2 3">
    <name type="scientific">Cerrena zonata</name>
    <dbReference type="NCBI Taxonomy" id="2478898"/>
    <lineage>
        <taxon>Eukaryota</taxon>
        <taxon>Fungi</taxon>
        <taxon>Dikarya</taxon>
        <taxon>Basidiomycota</taxon>
        <taxon>Agaricomycotina</taxon>
        <taxon>Agaricomycetes</taxon>
        <taxon>Polyporales</taxon>
        <taxon>Cerrenaceae</taxon>
        <taxon>Cerrena</taxon>
    </lineage>
</organism>
<keyword evidence="3" id="KW-1185">Reference proteome</keyword>
<dbReference type="AlphaFoldDB" id="A0AAW0F9V6"/>
<protein>
    <submittedName>
        <fullName evidence="2">Uncharacterized protein</fullName>
    </submittedName>
</protein>
<name>A0AAW0F9V6_9APHY</name>
<comment type="caution">
    <text evidence="2">The sequence shown here is derived from an EMBL/GenBank/DDBJ whole genome shotgun (WGS) entry which is preliminary data.</text>
</comment>
<evidence type="ECO:0000313" key="3">
    <source>
        <dbReference type="Proteomes" id="UP001385951"/>
    </source>
</evidence>